<dbReference type="Proteomes" id="UP000039217">
    <property type="component" value="Unassembled WGS sequence"/>
</dbReference>
<proteinExistence type="predicted"/>
<evidence type="ECO:0000313" key="6">
    <source>
        <dbReference type="EMBL" id="CNW35159.1"/>
    </source>
</evidence>
<dbReference type="EMBL" id="CGCX01001311">
    <property type="protein sequence ID" value="CFR92555.1"/>
    <property type="molecule type" value="Genomic_DNA"/>
</dbReference>
<dbReference type="Proteomes" id="UP000046680">
    <property type="component" value="Unassembled WGS sequence"/>
</dbReference>
<evidence type="ECO:0000313" key="2">
    <source>
        <dbReference type="EMBL" id="CFR92555.1"/>
    </source>
</evidence>
<evidence type="ECO:0000313" key="13">
    <source>
        <dbReference type="Proteomes" id="UP000050164"/>
    </source>
</evidence>
<evidence type="ECO:0000313" key="1">
    <source>
        <dbReference type="EMBL" id="CFE70570.1"/>
    </source>
</evidence>
<evidence type="ECO:0000313" key="7">
    <source>
        <dbReference type="EMBL" id="COW21332.1"/>
    </source>
</evidence>
<sequence length="53" mass="5590">MAAIDEHSANIDKSRSLVAWCRFHAASTLARNTVSMRSGVNEVITASSSTPAA</sequence>
<dbReference type="EMBL" id="CNFT01002715">
    <property type="protein sequence ID" value="CKU48088.1"/>
    <property type="molecule type" value="Genomic_DNA"/>
</dbReference>
<name>A0A654U3S8_MYCTX</name>
<protein>
    <submittedName>
        <fullName evidence="2">Uncharacterized protein</fullName>
    </submittedName>
</protein>
<dbReference type="EMBL" id="CFOH01000821">
    <property type="protein sequence ID" value="CFE70570.1"/>
    <property type="molecule type" value="Genomic_DNA"/>
</dbReference>
<dbReference type="Proteomes" id="UP000045842">
    <property type="component" value="Unassembled WGS sequence"/>
</dbReference>
<dbReference type="EMBL" id="CSAD01000608">
    <property type="protein sequence ID" value="COW21332.1"/>
    <property type="molecule type" value="Genomic_DNA"/>
</dbReference>
<dbReference type="EMBL" id="CQQC01001924">
    <property type="protein sequence ID" value="CNW35159.1"/>
    <property type="molecule type" value="Genomic_DNA"/>
</dbReference>
<dbReference type="EMBL" id="CNFT01001851">
    <property type="protein sequence ID" value="CKT69239.1"/>
    <property type="molecule type" value="Genomic_DNA"/>
</dbReference>
<evidence type="ECO:0000313" key="9">
    <source>
        <dbReference type="Proteomes" id="UP000045842"/>
    </source>
</evidence>
<evidence type="ECO:0000313" key="5">
    <source>
        <dbReference type="EMBL" id="CKU48088.1"/>
    </source>
</evidence>
<accession>A0A654U3S8</accession>
<evidence type="ECO:0000313" key="8">
    <source>
        <dbReference type="Proteomes" id="UP000039217"/>
    </source>
</evidence>
<organism evidence="2 10">
    <name type="scientific">Mycobacterium tuberculosis</name>
    <dbReference type="NCBI Taxonomy" id="1773"/>
    <lineage>
        <taxon>Bacteria</taxon>
        <taxon>Bacillati</taxon>
        <taxon>Actinomycetota</taxon>
        <taxon>Actinomycetes</taxon>
        <taxon>Mycobacteriales</taxon>
        <taxon>Mycobacteriaceae</taxon>
        <taxon>Mycobacterium</taxon>
        <taxon>Mycobacterium tuberculosis complex</taxon>
    </lineage>
</organism>
<dbReference type="AlphaFoldDB" id="A0A654U3S8"/>
<evidence type="ECO:0000313" key="3">
    <source>
        <dbReference type="EMBL" id="CKT53590.1"/>
    </source>
</evidence>
<reference evidence="8 9" key="1">
    <citation type="submission" date="2015-03" db="EMBL/GenBank/DDBJ databases">
        <authorList>
            <consortium name="Pathogen Informatics"/>
        </authorList>
    </citation>
    <scope>NUCLEOTIDE SEQUENCE [LARGE SCALE GENOMIC DNA]</scope>
    <source>
        <strain evidence="4 13">Bir 185</strain>
        <strain evidence="3 12">Bir 187</strain>
        <strain evidence="2 10">C09601061</strain>
        <strain evidence="6 8">D00501624</strain>
        <strain evidence="7 9">G09801536</strain>
        <strain evidence="1 11">H09601792</strain>
    </source>
</reference>
<evidence type="ECO:0000313" key="10">
    <source>
        <dbReference type="Proteomes" id="UP000046680"/>
    </source>
</evidence>
<dbReference type="Proteomes" id="UP000050164">
    <property type="component" value="Unassembled WGS sequence"/>
</dbReference>
<evidence type="ECO:0000313" key="4">
    <source>
        <dbReference type="EMBL" id="CKT69239.1"/>
    </source>
</evidence>
<evidence type="ECO:0000313" key="11">
    <source>
        <dbReference type="Proteomes" id="UP000046947"/>
    </source>
</evidence>
<evidence type="ECO:0000313" key="12">
    <source>
        <dbReference type="Proteomes" id="UP000049023"/>
    </source>
</evidence>
<dbReference type="Proteomes" id="UP000049023">
    <property type="component" value="Unassembled WGS sequence"/>
</dbReference>
<dbReference type="EMBL" id="CNFU01001557">
    <property type="protein sequence ID" value="CKT53590.1"/>
    <property type="molecule type" value="Genomic_DNA"/>
</dbReference>
<gene>
    <name evidence="2" type="ORF">ERS007657_03002</name>
    <name evidence="6" type="ORF">ERS007661_03868</name>
    <name evidence="7" type="ORF">ERS007679_03388</name>
    <name evidence="1" type="ORF">ERS007688_03614</name>
    <name evidence="4" type="ORF">ERS027659_04733</name>
    <name evidence="5" type="ORF">ERS027659_05217</name>
    <name evidence="3" type="ORF">ERS027661_04490</name>
</gene>
<dbReference type="Proteomes" id="UP000046947">
    <property type="component" value="Unassembled WGS sequence"/>
</dbReference>